<reference evidence="5 6" key="1">
    <citation type="submission" date="2018-09" db="EMBL/GenBank/DDBJ databases">
        <title>Paenibacillus aracenensis nov. sp. isolated from a cave in southern Spain.</title>
        <authorList>
            <person name="Jurado V."/>
            <person name="Gutierrez-Patricio S."/>
            <person name="Gonzalez-Pimentel J.L."/>
            <person name="Miller A.Z."/>
            <person name="Laiz L."/>
            <person name="Saiz-Jimenez C."/>
        </authorList>
    </citation>
    <scope>NUCLEOTIDE SEQUENCE [LARGE SCALE GENOMIC DNA]</scope>
    <source>
        <strain evidence="5 6">DSM 22867</strain>
    </source>
</reference>
<evidence type="ECO:0000313" key="5">
    <source>
        <dbReference type="EMBL" id="RIX52124.1"/>
    </source>
</evidence>
<accession>A0A3A1UV27</accession>
<name>A0A3A1UV27_9BACL</name>
<evidence type="ECO:0000259" key="4">
    <source>
        <dbReference type="Pfam" id="PF07833"/>
    </source>
</evidence>
<feature type="chain" id="PRO_5017403065" description="Copper amine oxidase-like N-terminal domain-containing protein" evidence="3">
    <location>
        <begin position="33"/>
        <end position="444"/>
    </location>
</feature>
<dbReference type="Gene3D" id="3.30.457.10">
    <property type="entry name" value="Copper amine oxidase-like, N-terminal domain"/>
    <property type="match status" value="1"/>
</dbReference>
<dbReference type="Gene3D" id="2.20.110.10">
    <property type="entry name" value="Histone H3 K4-specific methyltransferase SET7/9 N-terminal domain"/>
    <property type="match status" value="2"/>
</dbReference>
<dbReference type="Pfam" id="PF07833">
    <property type="entry name" value="Cu_amine_oxidN1"/>
    <property type="match status" value="1"/>
</dbReference>
<dbReference type="PANTHER" id="PTHR43215:SF14">
    <property type="entry name" value="RADIAL SPOKE HEAD 1 HOMOLOG"/>
    <property type="match status" value="1"/>
</dbReference>
<sequence>MKQNILSQNKMKAALFLLLTLAVMLWASPLQAMALSEEKEIHIYMDHKEVEFEVEPVIVNGTTFVQFRPLFEAMGMDIEWDPDTRTVTGTKERYTLKLQIDNQIASVNGKDYKLLVSPKIIKGSTMVPIRFVAESFGRSVYYKPGYGAAEIQINREMGTDIYEALYVAEGLQYTGESKDGKPHGKGTYTLKGELWYEGEFYKGDMEGKGKLYLTTALGEQVYEGEFENNLPNGTGIITQGNYRYEGDIRNGLRHGTGKVYYKDKLEYEGDMWENTLTGEGTIYQSDGTKYVGDVIMGAREGYARVYDQDGDLFYEGMYAGNHPAVSPLEQKWIAYYLYTEHNKTQKAEEAFEAFKEAAGDESLAYKIAGSAFLELDQTEQSIAYLNKGIALAPDDAELHALIALAYSRKGDDAKAEEHAKNAEKLGFEEMDELREAMEEIKNNP</sequence>
<dbReference type="Gene3D" id="1.25.40.10">
    <property type="entry name" value="Tetratricopeptide repeat domain"/>
    <property type="match status" value="1"/>
</dbReference>
<feature type="domain" description="Copper amine oxidase-like N-terminal" evidence="4">
    <location>
        <begin position="45"/>
        <end position="144"/>
    </location>
</feature>
<dbReference type="SUPFAM" id="SSF55383">
    <property type="entry name" value="Copper amine oxidase, domain N"/>
    <property type="match status" value="1"/>
</dbReference>
<dbReference type="RefSeq" id="WP_119600356.1">
    <property type="nucleotide sequence ID" value="NZ_QXQA01000008.1"/>
</dbReference>
<evidence type="ECO:0000256" key="1">
    <source>
        <dbReference type="ARBA" id="ARBA00022737"/>
    </source>
</evidence>
<protein>
    <recommendedName>
        <fullName evidence="4">Copper amine oxidase-like N-terminal domain-containing protein</fullName>
    </recommendedName>
</protein>
<dbReference type="SUPFAM" id="SSF48452">
    <property type="entry name" value="TPR-like"/>
    <property type="match status" value="1"/>
</dbReference>
<dbReference type="InterPro" id="IPR012854">
    <property type="entry name" value="Cu_amine_oxidase-like_N"/>
</dbReference>
<dbReference type="OrthoDB" id="38457at2"/>
<keyword evidence="1" id="KW-0677">Repeat</keyword>
<feature type="repeat" description="TPR" evidence="2">
    <location>
        <begin position="362"/>
        <end position="395"/>
    </location>
</feature>
<dbReference type="InterPro" id="IPR011990">
    <property type="entry name" value="TPR-like_helical_dom_sf"/>
</dbReference>
<organism evidence="5 6">
    <name type="scientific">Paenibacillus nanensis</name>
    <dbReference type="NCBI Taxonomy" id="393251"/>
    <lineage>
        <taxon>Bacteria</taxon>
        <taxon>Bacillati</taxon>
        <taxon>Bacillota</taxon>
        <taxon>Bacilli</taxon>
        <taxon>Bacillales</taxon>
        <taxon>Paenibacillaceae</taxon>
        <taxon>Paenibacillus</taxon>
    </lineage>
</organism>
<dbReference type="AlphaFoldDB" id="A0A3A1UV27"/>
<dbReference type="InterPro" id="IPR036582">
    <property type="entry name" value="Mao_N_sf"/>
</dbReference>
<dbReference type="Proteomes" id="UP000266482">
    <property type="component" value="Unassembled WGS sequence"/>
</dbReference>
<dbReference type="EMBL" id="QXQA01000008">
    <property type="protein sequence ID" value="RIX52124.1"/>
    <property type="molecule type" value="Genomic_DNA"/>
</dbReference>
<keyword evidence="6" id="KW-1185">Reference proteome</keyword>
<keyword evidence="3" id="KW-0732">Signal</keyword>
<evidence type="ECO:0000313" key="6">
    <source>
        <dbReference type="Proteomes" id="UP000266482"/>
    </source>
</evidence>
<dbReference type="InterPro" id="IPR019734">
    <property type="entry name" value="TPR_rpt"/>
</dbReference>
<evidence type="ECO:0000256" key="3">
    <source>
        <dbReference type="SAM" id="SignalP"/>
    </source>
</evidence>
<dbReference type="SMART" id="SM00698">
    <property type="entry name" value="MORN"/>
    <property type="match status" value="4"/>
</dbReference>
<dbReference type="Pfam" id="PF02493">
    <property type="entry name" value="MORN"/>
    <property type="match status" value="4"/>
</dbReference>
<dbReference type="SMART" id="SM00028">
    <property type="entry name" value="TPR"/>
    <property type="match status" value="2"/>
</dbReference>
<gene>
    <name evidence="5" type="ORF">D3P08_14205</name>
</gene>
<dbReference type="PANTHER" id="PTHR43215">
    <property type="entry name" value="RADIAL SPOKE HEAD 1 HOMOLOG"/>
    <property type="match status" value="1"/>
</dbReference>
<dbReference type="InterPro" id="IPR003409">
    <property type="entry name" value="MORN"/>
</dbReference>
<dbReference type="PROSITE" id="PS50005">
    <property type="entry name" value="TPR"/>
    <property type="match status" value="1"/>
</dbReference>
<dbReference type="SUPFAM" id="SSF82185">
    <property type="entry name" value="Histone H3 K4-specific methyltransferase SET7/9 N-terminal domain"/>
    <property type="match status" value="2"/>
</dbReference>
<proteinExistence type="predicted"/>
<feature type="signal peptide" evidence="3">
    <location>
        <begin position="1"/>
        <end position="32"/>
    </location>
</feature>
<keyword evidence="2" id="KW-0802">TPR repeat</keyword>
<evidence type="ECO:0000256" key="2">
    <source>
        <dbReference type="PROSITE-ProRule" id="PRU00339"/>
    </source>
</evidence>
<comment type="caution">
    <text evidence="5">The sequence shown here is derived from an EMBL/GenBank/DDBJ whole genome shotgun (WGS) entry which is preliminary data.</text>
</comment>